<gene>
    <name evidence="1" type="ORF">DCL27_00355</name>
</gene>
<evidence type="ECO:0000313" key="1">
    <source>
        <dbReference type="EMBL" id="UCQ00300.1"/>
    </source>
</evidence>
<proteinExistence type="predicted"/>
<sequence>MIRAPALLCLIGWLTACVSTPPAPPAKILCEPTPPSLTTPTPTPPLPVRVTWGRLATWGDSLLDALEACNADKAGIATLEQRRQQRLNTPTRP</sequence>
<evidence type="ECO:0000313" key="2">
    <source>
        <dbReference type="Proteomes" id="UP000245918"/>
    </source>
</evidence>
<name>A0AC61TIH1_EDWTA</name>
<reference evidence="1" key="1">
    <citation type="submission" date="2021-09" db="EMBL/GenBank/DDBJ databases">
        <title>Comparative genomics of Edwardsiella genus reveals species-based diversity.</title>
        <authorList>
            <person name="Tekedar H.C."/>
            <person name="Kumru S."/>
            <person name="Waldbieser G.C."/>
            <person name="Reichley S.R."/>
            <person name="Lawrence M.L."/>
            <person name="Griffin M.J."/>
        </authorList>
    </citation>
    <scope>NUCLEOTIDE SEQUENCE</scope>
    <source>
        <strain evidence="1">ATCC 15947</strain>
    </source>
</reference>
<accession>A0AC61TIH1</accession>
<dbReference type="Proteomes" id="UP000245918">
    <property type="component" value="Chromosome"/>
</dbReference>
<dbReference type="EMBL" id="CP084506">
    <property type="protein sequence ID" value="UCQ00300.1"/>
    <property type="molecule type" value="Genomic_DNA"/>
</dbReference>
<protein>
    <submittedName>
        <fullName evidence="1">Peptidase</fullName>
    </submittedName>
</protein>
<organism evidence="1 2">
    <name type="scientific">Edwardsiella tarda ATCC 15947 = NBRC 105688</name>
    <dbReference type="NCBI Taxonomy" id="667121"/>
    <lineage>
        <taxon>Bacteria</taxon>
        <taxon>Pseudomonadati</taxon>
        <taxon>Pseudomonadota</taxon>
        <taxon>Gammaproteobacteria</taxon>
        <taxon>Enterobacterales</taxon>
        <taxon>Hafniaceae</taxon>
        <taxon>Edwardsiella</taxon>
    </lineage>
</organism>
<keyword evidence="2" id="KW-1185">Reference proteome</keyword>